<feature type="compositionally biased region" description="Polar residues" evidence="1">
    <location>
        <begin position="171"/>
        <end position="184"/>
    </location>
</feature>
<reference evidence="2 3" key="1">
    <citation type="submission" date="2021-06" db="EMBL/GenBank/DDBJ databases">
        <title>Caerostris extrusa draft genome.</title>
        <authorList>
            <person name="Kono N."/>
            <person name="Arakawa K."/>
        </authorList>
    </citation>
    <scope>NUCLEOTIDE SEQUENCE [LARGE SCALE GENOMIC DNA]</scope>
</reference>
<protein>
    <submittedName>
        <fullName evidence="2">Uncharacterized protein</fullName>
    </submittedName>
</protein>
<name>A0AAV4R545_CAEEX</name>
<dbReference type="AlphaFoldDB" id="A0AAV4R545"/>
<dbReference type="Proteomes" id="UP001054945">
    <property type="component" value="Unassembled WGS sequence"/>
</dbReference>
<organism evidence="2 3">
    <name type="scientific">Caerostris extrusa</name>
    <name type="common">Bark spider</name>
    <name type="synonym">Caerostris bankana</name>
    <dbReference type="NCBI Taxonomy" id="172846"/>
    <lineage>
        <taxon>Eukaryota</taxon>
        <taxon>Metazoa</taxon>
        <taxon>Ecdysozoa</taxon>
        <taxon>Arthropoda</taxon>
        <taxon>Chelicerata</taxon>
        <taxon>Arachnida</taxon>
        <taxon>Araneae</taxon>
        <taxon>Araneomorphae</taxon>
        <taxon>Entelegynae</taxon>
        <taxon>Araneoidea</taxon>
        <taxon>Araneidae</taxon>
        <taxon>Caerostris</taxon>
    </lineage>
</organism>
<accession>A0AAV4R545</accession>
<gene>
    <name evidence="2" type="ORF">CEXT_262611</name>
</gene>
<evidence type="ECO:0000313" key="2">
    <source>
        <dbReference type="EMBL" id="GIY15213.1"/>
    </source>
</evidence>
<proteinExistence type="predicted"/>
<sequence>MDLRIESKVMNSFKTHEVPQIHEIEDIIIQRELYAKNHAGKQFSAVKQFTFVEVCKTSLLANSNDSVSPRLGVMSSPDDLKLFGCDVSSDRKLVSTIPLTSVFGNSIVSLSLPRLGPVIIGVAGISPWQLLSHGNGRHKYTTPLRSDEFPKYTMNRQWEEKKGHYISFQTNYPAPTQKMSPESNSSEHEQRERPLKRAAISSDLSGAVTVMHALGGPDC</sequence>
<feature type="region of interest" description="Disordered" evidence="1">
    <location>
        <begin position="171"/>
        <end position="197"/>
    </location>
</feature>
<feature type="compositionally biased region" description="Basic and acidic residues" evidence="1">
    <location>
        <begin position="185"/>
        <end position="195"/>
    </location>
</feature>
<evidence type="ECO:0000256" key="1">
    <source>
        <dbReference type="SAM" id="MobiDB-lite"/>
    </source>
</evidence>
<evidence type="ECO:0000313" key="3">
    <source>
        <dbReference type="Proteomes" id="UP001054945"/>
    </source>
</evidence>
<comment type="caution">
    <text evidence="2">The sequence shown here is derived from an EMBL/GenBank/DDBJ whole genome shotgun (WGS) entry which is preliminary data.</text>
</comment>
<keyword evidence="3" id="KW-1185">Reference proteome</keyword>
<dbReference type="EMBL" id="BPLR01007213">
    <property type="protein sequence ID" value="GIY15213.1"/>
    <property type="molecule type" value="Genomic_DNA"/>
</dbReference>